<proteinExistence type="predicted"/>
<reference evidence="1 2" key="1">
    <citation type="submission" date="2015-11" db="EMBL/GenBank/DDBJ databases">
        <title>Genome sequences of Lysobacter enzymogenes strain C3 and Lysobacter antibioticus ATCC 29479.</title>
        <authorList>
            <person name="Kobayashi D.Y."/>
        </authorList>
    </citation>
    <scope>NUCLEOTIDE SEQUENCE [LARGE SCALE GENOMIC DNA]</scope>
    <source>
        <strain evidence="1 2">C3</strain>
    </source>
</reference>
<organism evidence="1 2">
    <name type="scientific">Lysobacter enzymogenes</name>
    <dbReference type="NCBI Taxonomy" id="69"/>
    <lineage>
        <taxon>Bacteria</taxon>
        <taxon>Pseudomonadati</taxon>
        <taxon>Pseudomonadota</taxon>
        <taxon>Gammaproteobacteria</taxon>
        <taxon>Lysobacterales</taxon>
        <taxon>Lysobacteraceae</taxon>
        <taxon>Lysobacter</taxon>
    </lineage>
</organism>
<dbReference type="Proteomes" id="UP000061569">
    <property type="component" value="Chromosome"/>
</dbReference>
<dbReference type="PATRIC" id="fig|69.6.peg.5205"/>
<accession>A0A0S2DPW7</accession>
<gene>
    <name evidence="1" type="ORF">GLE_5287</name>
</gene>
<dbReference type="STRING" id="69.GLE_5287"/>
<evidence type="ECO:0000313" key="1">
    <source>
        <dbReference type="EMBL" id="ALN60628.1"/>
    </source>
</evidence>
<sequence>MDPRISVNKLGEYMTATPARRRQIVRDQKHVPAVKAVRYQHAREAISGLIASGLADGARAHGIAQALRREAGGSEFETQDRAHSADAIDSFVELSAGFDLDSLVPVAADARCADGIELAGVRVVARPDALLLDPQSGEAVGCVKLHFSKSQPLNETGANYVAAALQAHLERKLSAPGVVRPSRCYVVDIATRRIYTAPKASKRRLDGLTAACAEIKDRWDSL</sequence>
<dbReference type="OrthoDB" id="8912150at2"/>
<dbReference type="EMBL" id="CP013140">
    <property type="protein sequence ID" value="ALN60628.1"/>
    <property type="molecule type" value="Genomic_DNA"/>
</dbReference>
<dbReference type="AlphaFoldDB" id="A0A0S2DPW7"/>
<protein>
    <submittedName>
        <fullName evidence="1">Uncharacterized protein</fullName>
    </submittedName>
</protein>
<name>A0A0S2DPW7_LYSEN</name>
<dbReference type="KEGG" id="lez:GLE_5287"/>
<evidence type="ECO:0000313" key="2">
    <source>
        <dbReference type="Proteomes" id="UP000061569"/>
    </source>
</evidence>
<dbReference type="RefSeq" id="WP_057949691.1">
    <property type="nucleotide sequence ID" value="NZ_CP067396.1"/>
</dbReference>